<gene>
    <name evidence="1" type="ORF">AVDCRST_MAG74-1532</name>
</gene>
<protein>
    <submittedName>
        <fullName evidence="1">Uncharacterized protein</fullName>
    </submittedName>
</protein>
<proteinExistence type="predicted"/>
<dbReference type="AlphaFoldDB" id="A0A6J4NXF2"/>
<evidence type="ECO:0000313" key="1">
    <source>
        <dbReference type="EMBL" id="CAA9400141.1"/>
    </source>
</evidence>
<sequence>MQAFAAGESADAVPVDQIILYPNKEIPVLMLPKGNFRVRAIDKTGNVLRQYEKN</sequence>
<name>A0A6J4NXF2_9BACT</name>
<organism evidence="1">
    <name type="scientific">uncultured Pyrinomonadaceae bacterium</name>
    <dbReference type="NCBI Taxonomy" id="2283094"/>
    <lineage>
        <taxon>Bacteria</taxon>
        <taxon>Pseudomonadati</taxon>
        <taxon>Acidobacteriota</taxon>
        <taxon>Blastocatellia</taxon>
        <taxon>Blastocatellales</taxon>
        <taxon>Pyrinomonadaceae</taxon>
        <taxon>environmental samples</taxon>
    </lineage>
</organism>
<reference evidence="1" key="1">
    <citation type="submission" date="2020-02" db="EMBL/GenBank/DDBJ databases">
        <authorList>
            <person name="Meier V. D."/>
        </authorList>
    </citation>
    <scope>NUCLEOTIDE SEQUENCE</scope>
    <source>
        <strain evidence="1">AVDCRST_MAG74</strain>
    </source>
</reference>
<accession>A0A6J4NXF2</accession>
<dbReference type="EMBL" id="CADCUR010000128">
    <property type="protein sequence ID" value="CAA9400141.1"/>
    <property type="molecule type" value="Genomic_DNA"/>
</dbReference>